<dbReference type="NCBIfam" id="TIGR00035">
    <property type="entry name" value="asp_race"/>
    <property type="match status" value="1"/>
</dbReference>
<dbReference type="Proteomes" id="UP001265301">
    <property type="component" value="Unassembled WGS sequence"/>
</dbReference>
<evidence type="ECO:0000256" key="1">
    <source>
        <dbReference type="ARBA" id="ARBA00007847"/>
    </source>
</evidence>
<evidence type="ECO:0000313" key="4">
    <source>
        <dbReference type="Proteomes" id="UP001265301"/>
    </source>
</evidence>
<dbReference type="EC" id="5.1.1.-" evidence="3"/>
<dbReference type="InterPro" id="IPR001920">
    <property type="entry name" value="Asp/Glu_race"/>
</dbReference>
<evidence type="ECO:0000256" key="2">
    <source>
        <dbReference type="ARBA" id="ARBA00023235"/>
    </source>
</evidence>
<organism evidence="3 4">
    <name type="scientific">Enterococcus viikkiensis</name>
    <dbReference type="NCBI Taxonomy" id="930854"/>
    <lineage>
        <taxon>Bacteria</taxon>
        <taxon>Bacillati</taxon>
        <taxon>Bacillota</taxon>
        <taxon>Bacilli</taxon>
        <taxon>Lactobacillales</taxon>
        <taxon>Enterococcaceae</taxon>
        <taxon>Enterococcus</taxon>
    </lineage>
</organism>
<proteinExistence type="inferred from homology"/>
<dbReference type="PANTHER" id="PTHR21198:SF7">
    <property type="entry name" value="ASPARTATE-GLUTAMATE RACEMASE FAMILY"/>
    <property type="match status" value="1"/>
</dbReference>
<dbReference type="PROSITE" id="PS00923">
    <property type="entry name" value="ASP_GLU_RACEMASE_1"/>
    <property type="match status" value="1"/>
</dbReference>
<accession>A0ABU3FR34</accession>
<gene>
    <name evidence="3" type="ORF">P7H59_08270</name>
</gene>
<dbReference type="EMBL" id="JARQBN010000014">
    <property type="protein sequence ID" value="MDT2828440.1"/>
    <property type="molecule type" value="Genomic_DNA"/>
</dbReference>
<sequence length="237" mass="26857">MENFFSILGGMGTMATESFVRILNQRTHAHNDQEYLNYVMFNHATVPDRTAYILDHHADSPLPFLLDDIEKQNLLQPDFIVLTCNTAHYFFEELQAATKIPILHMPREAVSEVVKHHQPGEKIAVLATAGTMSAKVYQNELEAKGFEVLAPDQELQAKVNHLIYHDVKENDFINSELYLEILSDVFEKYGCQNAILGCTELSLVHELTKNDPYPVIDAQSILADRTIEIALTNRSSK</sequence>
<name>A0ABU3FR34_9ENTE</name>
<comment type="caution">
    <text evidence="3">The sequence shown here is derived from an EMBL/GenBank/DDBJ whole genome shotgun (WGS) entry which is preliminary data.</text>
</comment>
<dbReference type="PANTHER" id="PTHR21198">
    <property type="entry name" value="GLUTAMATE RACEMASE"/>
    <property type="match status" value="1"/>
</dbReference>
<evidence type="ECO:0000313" key="3">
    <source>
        <dbReference type="EMBL" id="MDT2828440.1"/>
    </source>
</evidence>
<dbReference type="InterPro" id="IPR004380">
    <property type="entry name" value="Asp_race"/>
</dbReference>
<keyword evidence="4" id="KW-1185">Reference proteome</keyword>
<comment type="similarity">
    <text evidence="1">Belongs to the aspartate/glutamate racemases family.</text>
</comment>
<protein>
    <submittedName>
        <fullName evidence="3">Amino acid racemase</fullName>
        <ecNumber evidence="3">5.1.1.-</ecNumber>
    </submittedName>
</protein>
<keyword evidence="2 3" id="KW-0413">Isomerase</keyword>
<reference evidence="3 4" key="1">
    <citation type="submission" date="2023-03" db="EMBL/GenBank/DDBJ databases">
        <authorList>
            <person name="Shen W."/>
            <person name="Cai J."/>
        </authorList>
    </citation>
    <scope>NUCLEOTIDE SEQUENCE [LARGE SCALE GENOMIC DNA]</scope>
    <source>
        <strain evidence="3 4">B101</strain>
    </source>
</reference>
<dbReference type="SUPFAM" id="SSF53681">
    <property type="entry name" value="Aspartate/glutamate racemase"/>
    <property type="match status" value="2"/>
</dbReference>
<dbReference type="GO" id="GO:0016853">
    <property type="term" value="F:isomerase activity"/>
    <property type="evidence" value="ECO:0007669"/>
    <property type="project" value="UniProtKB-KW"/>
</dbReference>
<dbReference type="RefSeq" id="WP_137613045.1">
    <property type="nucleotide sequence ID" value="NZ_BJDW01000002.1"/>
</dbReference>
<dbReference type="Pfam" id="PF01177">
    <property type="entry name" value="Asp_Glu_race"/>
    <property type="match status" value="1"/>
</dbReference>
<dbReference type="Gene3D" id="3.40.50.1860">
    <property type="match status" value="2"/>
</dbReference>
<dbReference type="InterPro" id="IPR018187">
    <property type="entry name" value="Asp/Glu_racemase_AS_1"/>
</dbReference>
<dbReference type="InterPro" id="IPR015942">
    <property type="entry name" value="Asp/Glu/hydantoin_racemase"/>
</dbReference>